<keyword evidence="3" id="KW-1185">Reference proteome</keyword>
<keyword evidence="1" id="KW-0472">Membrane</keyword>
<feature type="transmembrane region" description="Helical" evidence="1">
    <location>
        <begin position="95"/>
        <end position="112"/>
    </location>
</feature>
<feature type="transmembrane region" description="Helical" evidence="1">
    <location>
        <begin position="30"/>
        <end position="49"/>
    </location>
</feature>
<dbReference type="Proteomes" id="UP000596049">
    <property type="component" value="Chromosome"/>
</dbReference>
<proteinExistence type="predicted"/>
<reference evidence="2 3" key="1">
    <citation type="submission" date="2020-01" db="EMBL/GenBank/DDBJ databases">
        <authorList>
            <person name="Liu G."/>
            <person name="Liu B."/>
        </authorList>
    </citation>
    <scope>NUCLEOTIDE SEQUENCE [LARGE SCALE GENOMIC DNA]</scope>
    <source>
        <strain evidence="2 3">FJAT-51161</strain>
    </source>
</reference>
<dbReference type="EMBL" id="CP067341">
    <property type="protein sequence ID" value="QQP12887.1"/>
    <property type="molecule type" value="Genomic_DNA"/>
</dbReference>
<evidence type="ECO:0000313" key="3">
    <source>
        <dbReference type="Proteomes" id="UP000596049"/>
    </source>
</evidence>
<accession>A0ABX7AUE8</accession>
<feature type="transmembrane region" description="Helical" evidence="1">
    <location>
        <begin position="61"/>
        <end position="83"/>
    </location>
</feature>
<keyword evidence="1" id="KW-1133">Transmembrane helix</keyword>
<sequence>MGMIVLVGFILGACIFLFTLIALKKTGKFYLAPIVTFLIAVLTVLYGLFKVGGFEGMGFGIIGVGILTAAIGGTSLLPFMKGIKQSEFNKVDKSILFIVPVLIFAIIGWTITLDKGYWINEEGVIAAGNDTSSYYEVSTISEGMKQIHIQLGEKYEGKHLEVKDVKTLGNTEITVKVGDKGKETGLPFIKIGLEKIVEPLVVQTTDGEIINSKFNN</sequence>
<gene>
    <name evidence="2" type="ORF">FJQ98_02005</name>
</gene>
<keyword evidence="1" id="KW-0812">Transmembrane</keyword>
<organism evidence="2 3">
    <name type="scientific">Lysinibacillus agricola</name>
    <dbReference type="NCBI Taxonomy" id="2590012"/>
    <lineage>
        <taxon>Bacteria</taxon>
        <taxon>Bacillati</taxon>
        <taxon>Bacillota</taxon>
        <taxon>Bacilli</taxon>
        <taxon>Bacillales</taxon>
        <taxon>Bacillaceae</taxon>
        <taxon>Lysinibacillus</taxon>
    </lineage>
</organism>
<name>A0ABX7AUE8_9BACI</name>
<evidence type="ECO:0000256" key="1">
    <source>
        <dbReference type="SAM" id="Phobius"/>
    </source>
</evidence>
<feature type="transmembrane region" description="Helical" evidence="1">
    <location>
        <begin position="6"/>
        <end position="23"/>
    </location>
</feature>
<evidence type="ECO:0000313" key="2">
    <source>
        <dbReference type="EMBL" id="QQP12887.1"/>
    </source>
</evidence>
<protein>
    <submittedName>
        <fullName evidence="2">Uncharacterized protein</fullName>
    </submittedName>
</protein>